<protein>
    <submittedName>
        <fullName evidence="5">Transcriptional regulator, gntr family</fullName>
    </submittedName>
</protein>
<dbReference type="Pfam" id="PF00392">
    <property type="entry name" value="GntR"/>
    <property type="match status" value="1"/>
</dbReference>
<keyword evidence="2" id="KW-0238">DNA-binding</keyword>
<dbReference type="PANTHER" id="PTHR43537:SF24">
    <property type="entry name" value="GLUCONATE OPERON TRANSCRIPTIONAL REPRESSOR"/>
    <property type="match status" value="1"/>
</dbReference>
<keyword evidence="6" id="KW-1185">Reference proteome</keyword>
<evidence type="ECO:0000256" key="2">
    <source>
        <dbReference type="ARBA" id="ARBA00023125"/>
    </source>
</evidence>
<dbReference type="Gene3D" id="1.10.10.10">
    <property type="entry name" value="Winged helix-like DNA-binding domain superfamily/Winged helix DNA-binding domain"/>
    <property type="match status" value="1"/>
</dbReference>
<proteinExistence type="predicted"/>
<dbReference type="GO" id="GO:0003700">
    <property type="term" value="F:DNA-binding transcription factor activity"/>
    <property type="evidence" value="ECO:0007669"/>
    <property type="project" value="InterPro"/>
</dbReference>
<dbReference type="InterPro" id="IPR036390">
    <property type="entry name" value="WH_DNA-bd_sf"/>
</dbReference>
<sequence length="207" mass="23818">MNAGSTMERVYLDLKARVLDGRYPPGTRLDPVVLARTLRASATPVREALHRLAGERIIDSWHQEGFRPPILAEADLHDLYHWASFLLGLALQGPVPERDRPTGLVKLTHHRDYAEALDSLFRAIALWSANRELRFAIFNLVERCHLFRKAEARVDTSARDMLAAMEADYRFGRWSALRAKITRFHRRRMAFAGRVVAELRPRDTPLR</sequence>
<dbReference type="eggNOG" id="COG1802">
    <property type="taxonomic scope" value="Bacteria"/>
</dbReference>
<evidence type="ECO:0000256" key="3">
    <source>
        <dbReference type="ARBA" id="ARBA00023163"/>
    </source>
</evidence>
<evidence type="ECO:0000259" key="4">
    <source>
        <dbReference type="SMART" id="SM00345"/>
    </source>
</evidence>
<dbReference type="SUPFAM" id="SSF46785">
    <property type="entry name" value="Winged helix' DNA-binding domain"/>
    <property type="match status" value="1"/>
</dbReference>
<dbReference type="GO" id="GO:0003677">
    <property type="term" value="F:DNA binding"/>
    <property type="evidence" value="ECO:0007669"/>
    <property type="project" value="UniProtKB-KW"/>
</dbReference>
<accession>A0A086P7S3</accession>
<evidence type="ECO:0000313" key="5">
    <source>
        <dbReference type="EMBL" id="KFG89441.1"/>
    </source>
</evidence>
<dbReference type="STRING" id="76947.GCA_002080435_00161"/>
<dbReference type="PATRIC" id="fig|1219045.3.peg.2807"/>
<dbReference type="InterPro" id="IPR000524">
    <property type="entry name" value="Tscrpt_reg_HTH_GntR"/>
</dbReference>
<comment type="caution">
    <text evidence="5">The sequence shown here is derived from an EMBL/GenBank/DDBJ whole genome shotgun (WGS) entry which is preliminary data.</text>
</comment>
<dbReference type="Proteomes" id="UP000024284">
    <property type="component" value="Unassembled WGS sequence"/>
</dbReference>
<evidence type="ECO:0000313" key="6">
    <source>
        <dbReference type="Proteomes" id="UP000024284"/>
    </source>
</evidence>
<feature type="domain" description="HTH gntR-type" evidence="4">
    <location>
        <begin position="10"/>
        <end position="68"/>
    </location>
</feature>
<keyword evidence="3" id="KW-0804">Transcription</keyword>
<organism evidence="5 6">
    <name type="scientific">Sphingobium herbicidovorans (strain ATCC 700291 / DSM 11019 / CCUG 56400 / KCTC 2939 / LMG 18315 / NBRC 16415 / MH)</name>
    <name type="common">Sphingomonas herbicidovorans</name>
    <dbReference type="NCBI Taxonomy" id="1219045"/>
    <lineage>
        <taxon>Bacteria</taxon>
        <taxon>Pseudomonadati</taxon>
        <taxon>Pseudomonadota</taxon>
        <taxon>Alphaproteobacteria</taxon>
        <taxon>Sphingomonadales</taxon>
        <taxon>Sphingomonadaceae</taxon>
        <taxon>Sphingobium</taxon>
    </lineage>
</organism>
<keyword evidence="1" id="KW-0805">Transcription regulation</keyword>
<dbReference type="OrthoDB" id="8479543at2"/>
<evidence type="ECO:0000256" key="1">
    <source>
        <dbReference type="ARBA" id="ARBA00023015"/>
    </source>
</evidence>
<dbReference type="SMART" id="SM00345">
    <property type="entry name" value="HTH_GNTR"/>
    <property type="match status" value="1"/>
</dbReference>
<dbReference type="EMBL" id="JFZA02000028">
    <property type="protein sequence ID" value="KFG89441.1"/>
    <property type="molecule type" value="Genomic_DNA"/>
</dbReference>
<name>A0A086P7S3_SPHHM</name>
<dbReference type="AlphaFoldDB" id="A0A086P7S3"/>
<dbReference type="InterPro" id="IPR036388">
    <property type="entry name" value="WH-like_DNA-bd_sf"/>
</dbReference>
<dbReference type="PANTHER" id="PTHR43537">
    <property type="entry name" value="TRANSCRIPTIONAL REGULATOR, GNTR FAMILY"/>
    <property type="match status" value="1"/>
</dbReference>
<reference evidence="5" key="1">
    <citation type="submission" date="2014-08" db="EMBL/GenBank/DDBJ databases">
        <title>Draft genome sequences of Sphingobium herbicidovorans.</title>
        <authorList>
            <person name="Gan H.M."/>
            <person name="Gan H.Y."/>
            <person name="Savka M.A."/>
        </authorList>
    </citation>
    <scope>NUCLEOTIDE SEQUENCE [LARGE SCALE GENOMIC DNA]</scope>
    <source>
        <strain evidence="5">NBRC 16415</strain>
    </source>
</reference>
<gene>
    <name evidence="5" type="ORF">BV98_002770</name>
</gene>